<keyword evidence="8" id="KW-1185">Reference proteome</keyword>
<keyword evidence="3 5" id="KW-1133">Transmembrane helix</keyword>
<keyword evidence="2 5" id="KW-0812">Transmembrane</keyword>
<comment type="subcellular location">
    <subcellularLocation>
        <location evidence="1">Endomembrane system</location>
        <topology evidence="1">Multi-pass membrane protein</topology>
    </subcellularLocation>
</comment>
<dbReference type="Proteomes" id="UP000186817">
    <property type="component" value="Unassembled WGS sequence"/>
</dbReference>
<evidence type="ECO:0000256" key="2">
    <source>
        <dbReference type="ARBA" id="ARBA00022692"/>
    </source>
</evidence>
<name>A0A1Q9EN80_SYMMI</name>
<evidence type="ECO:0000256" key="5">
    <source>
        <dbReference type="SAM" id="Phobius"/>
    </source>
</evidence>
<feature type="domain" description="DUF202" evidence="6">
    <location>
        <begin position="93"/>
        <end position="159"/>
    </location>
</feature>
<evidence type="ECO:0000256" key="1">
    <source>
        <dbReference type="ARBA" id="ARBA00004127"/>
    </source>
</evidence>
<dbReference type="GO" id="GO:0012505">
    <property type="term" value="C:endomembrane system"/>
    <property type="evidence" value="ECO:0007669"/>
    <property type="project" value="UniProtKB-SubCell"/>
</dbReference>
<dbReference type="Pfam" id="PF02656">
    <property type="entry name" value="DUF202"/>
    <property type="match status" value="1"/>
</dbReference>
<gene>
    <name evidence="7" type="ORF">AK812_SmicGene7559</name>
</gene>
<evidence type="ECO:0000256" key="4">
    <source>
        <dbReference type="ARBA" id="ARBA00023136"/>
    </source>
</evidence>
<evidence type="ECO:0000259" key="6">
    <source>
        <dbReference type="Pfam" id="PF02656"/>
    </source>
</evidence>
<dbReference type="InterPro" id="IPR003807">
    <property type="entry name" value="DUF202"/>
</dbReference>
<comment type="caution">
    <text evidence="7">The sequence shown here is derived from an EMBL/GenBank/DDBJ whole genome shotgun (WGS) entry which is preliminary data.</text>
</comment>
<reference evidence="7 8" key="1">
    <citation type="submission" date="2016-02" db="EMBL/GenBank/DDBJ databases">
        <title>Genome analysis of coral dinoflagellate symbionts highlights evolutionary adaptations to a symbiotic lifestyle.</title>
        <authorList>
            <person name="Aranda M."/>
            <person name="Li Y."/>
            <person name="Liew Y.J."/>
            <person name="Baumgarten S."/>
            <person name="Simakov O."/>
            <person name="Wilson M."/>
            <person name="Piel J."/>
            <person name="Ashoor H."/>
            <person name="Bougouffa S."/>
            <person name="Bajic V.B."/>
            <person name="Ryu T."/>
            <person name="Ravasi T."/>
            <person name="Bayer T."/>
            <person name="Micklem G."/>
            <person name="Kim H."/>
            <person name="Bhak J."/>
            <person name="Lajeunesse T.C."/>
            <person name="Voolstra C.R."/>
        </authorList>
    </citation>
    <scope>NUCLEOTIDE SEQUENCE [LARGE SCALE GENOMIC DNA]</scope>
    <source>
        <strain evidence="7 8">CCMP2467</strain>
    </source>
</reference>
<protein>
    <recommendedName>
        <fullName evidence="6">DUF202 domain-containing protein</fullName>
    </recommendedName>
</protein>
<dbReference type="OrthoDB" id="424240at2759"/>
<accession>A0A1Q9EN80</accession>
<dbReference type="AlphaFoldDB" id="A0A1Q9EN80"/>
<evidence type="ECO:0000256" key="3">
    <source>
        <dbReference type="ARBA" id="ARBA00022989"/>
    </source>
</evidence>
<sequence>MARTIHVAWSGNGSSGRFDMLLPCEEMGVEEVACCIRDRFGLARHLPVDIEGPMHALGDGSTVHVRGLPTARLQARPPSPPAVTGPAEKSTELAAERALCAWMRTSLATSKMMFVFGILPIALDEHLKLTIAVSISIALTVAALTALFAGWHRHGQLVHHGVALARRIDIRPALGSVGLYVIICCLCVVLKS</sequence>
<proteinExistence type="predicted"/>
<evidence type="ECO:0000313" key="8">
    <source>
        <dbReference type="Proteomes" id="UP000186817"/>
    </source>
</evidence>
<feature type="transmembrane region" description="Helical" evidence="5">
    <location>
        <begin position="129"/>
        <end position="151"/>
    </location>
</feature>
<keyword evidence="4 5" id="KW-0472">Membrane</keyword>
<evidence type="ECO:0000313" key="7">
    <source>
        <dbReference type="EMBL" id="OLQ08895.1"/>
    </source>
</evidence>
<organism evidence="7 8">
    <name type="scientific">Symbiodinium microadriaticum</name>
    <name type="common">Dinoflagellate</name>
    <name type="synonym">Zooxanthella microadriatica</name>
    <dbReference type="NCBI Taxonomy" id="2951"/>
    <lineage>
        <taxon>Eukaryota</taxon>
        <taxon>Sar</taxon>
        <taxon>Alveolata</taxon>
        <taxon>Dinophyceae</taxon>
        <taxon>Suessiales</taxon>
        <taxon>Symbiodiniaceae</taxon>
        <taxon>Symbiodinium</taxon>
    </lineage>
</organism>
<feature type="transmembrane region" description="Helical" evidence="5">
    <location>
        <begin position="172"/>
        <end position="191"/>
    </location>
</feature>
<dbReference type="EMBL" id="LSRX01000108">
    <property type="protein sequence ID" value="OLQ08895.1"/>
    <property type="molecule type" value="Genomic_DNA"/>
</dbReference>